<evidence type="ECO:0000313" key="3">
    <source>
        <dbReference type="EMBL" id="KGA93586.1"/>
    </source>
</evidence>
<keyword evidence="3" id="KW-0540">Nuclease</keyword>
<organism evidence="3 4">
    <name type="scientific">Leptospirillum ferriphilum</name>
    <dbReference type="NCBI Taxonomy" id="178606"/>
    <lineage>
        <taxon>Bacteria</taxon>
        <taxon>Pseudomonadati</taxon>
        <taxon>Nitrospirota</taxon>
        <taxon>Nitrospiria</taxon>
        <taxon>Nitrospirales</taxon>
        <taxon>Nitrospiraceae</taxon>
        <taxon>Leptospirillum</taxon>
    </lineage>
</organism>
<evidence type="ECO:0000313" key="4">
    <source>
        <dbReference type="Proteomes" id="UP000029452"/>
    </source>
</evidence>
<dbReference type="InterPro" id="IPR041796">
    <property type="entry name" value="Mre11_N"/>
</dbReference>
<dbReference type="CDD" id="cd00840">
    <property type="entry name" value="MPP_Mre11_N"/>
    <property type="match status" value="1"/>
</dbReference>
<proteinExistence type="predicted"/>
<dbReference type="InterPro" id="IPR014576">
    <property type="entry name" value="Pesterase_YhaO"/>
</dbReference>
<comment type="caution">
    <text evidence="3">The sequence shown here is derived from an EMBL/GenBank/DDBJ whole genome shotgun (WGS) entry which is preliminary data.</text>
</comment>
<keyword evidence="1" id="KW-0378">Hydrolase</keyword>
<feature type="domain" description="Calcineurin-like phosphoesterase" evidence="2">
    <location>
        <begin position="1"/>
        <end position="196"/>
    </location>
</feature>
<dbReference type="InterPro" id="IPR050535">
    <property type="entry name" value="DNA_Repair-Maintenance_Comp"/>
</dbReference>
<sequence>MKFFHASDIHLDSLLRNLALDEPEQIGRIRHATRDAFGTLVDRCIEEKVSLLLLVGDLFDRDNPNMQIVRFLRHELGRLDREGIRVVIVKGNHDADNRIGRFLDLPSNAVVLDDARPQQLAFPDLGVAVTGQSFSPGPVTENLALAYPPPLPGFFNIALLHTSLSGYTEHEPYAPCSLNDLQARKYDYWALGHIHKREILSRDPAIIYPGNLQGRNAKETGPKGAMCVEVEGNRIISLDFVPLDVVRWHSLQIDSTGIRETAILAKTVRQKLEEVLQLSDGRPAAVRVTFSSRSSLTGSVLDRPESLRSWVLEVASELSLDDLWIEKVRVERPQERDRPVSRLDSDFAAVLAEVLQNPDALKASLDVELASLRRNLPEELRDEVDSGTASDPSSLLPSLLERLYGQEGLS</sequence>
<dbReference type="InterPro" id="IPR004843">
    <property type="entry name" value="Calcineurin-like_PHP"/>
</dbReference>
<dbReference type="PIRSF" id="PIRSF033091">
    <property type="entry name" value="Pesterase_YhaO"/>
    <property type="match status" value="1"/>
</dbReference>
<dbReference type="OrthoDB" id="9773856at2"/>
<dbReference type="PANTHER" id="PTHR30337">
    <property type="entry name" value="COMPONENT OF ATP-DEPENDENT DSDNA EXONUCLEASE"/>
    <property type="match status" value="1"/>
</dbReference>
<name>A0A094YK74_9BACT</name>
<dbReference type="EMBL" id="JPGK01000006">
    <property type="protein sequence ID" value="KGA93586.1"/>
    <property type="molecule type" value="Genomic_DNA"/>
</dbReference>
<reference evidence="3 4" key="1">
    <citation type="submission" date="2014-06" db="EMBL/GenBank/DDBJ databases">
        <title>Draft genome sequence of iron oxidizing acidophile Leptospirillum ferriphilum DSM14647.</title>
        <authorList>
            <person name="Cardenas J.P."/>
            <person name="Lazcano M."/>
            <person name="Ossandon F.J."/>
            <person name="Corbett M."/>
            <person name="Holmes D.S."/>
            <person name="Watkin E."/>
        </authorList>
    </citation>
    <scope>NUCLEOTIDE SEQUENCE [LARGE SCALE GENOMIC DNA]</scope>
    <source>
        <strain evidence="3 4">DSM 14647</strain>
    </source>
</reference>
<protein>
    <submittedName>
        <fullName evidence="3">DNA repair exonuclease family protein YhaO</fullName>
    </submittedName>
</protein>
<dbReference type="SUPFAM" id="SSF56300">
    <property type="entry name" value="Metallo-dependent phosphatases"/>
    <property type="match status" value="1"/>
</dbReference>
<dbReference type="GO" id="GO:0004527">
    <property type="term" value="F:exonuclease activity"/>
    <property type="evidence" value="ECO:0007669"/>
    <property type="project" value="UniProtKB-KW"/>
</dbReference>
<keyword evidence="3" id="KW-0269">Exonuclease</keyword>
<dbReference type="RefSeq" id="WP_052157910.1">
    <property type="nucleotide sequence ID" value="NZ_JBPKCJ010000005.1"/>
</dbReference>
<dbReference type="PANTHER" id="PTHR30337:SF7">
    <property type="entry name" value="PHOSPHOESTERASE"/>
    <property type="match status" value="1"/>
</dbReference>
<evidence type="ECO:0000259" key="2">
    <source>
        <dbReference type="Pfam" id="PF00149"/>
    </source>
</evidence>
<dbReference type="InterPro" id="IPR029052">
    <property type="entry name" value="Metallo-depent_PP-like"/>
</dbReference>
<accession>A0A094YK74</accession>
<dbReference type="Proteomes" id="UP000029452">
    <property type="component" value="Unassembled WGS sequence"/>
</dbReference>
<gene>
    <name evidence="3" type="ORF">LptCag_0199</name>
</gene>
<dbReference type="PATRIC" id="fig|178606.4.peg.1797"/>
<dbReference type="Pfam" id="PF00149">
    <property type="entry name" value="Metallophos"/>
    <property type="match status" value="1"/>
</dbReference>
<dbReference type="Gene3D" id="3.60.21.10">
    <property type="match status" value="1"/>
</dbReference>
<dbReference type="AlphaFoldDB" id="A0A094YK74"/>
<evidence type="ECO:0000256" key="1">
    <source>
        <dbReference type="ARBA" id="ARBA00022801"/>
    </source>
</evidence>